<reference evidence="4" key="1">
    <citation type="submission" date="2014-10" db="EMBL/GenBank/DDBJ databases">
        <authorList>
            <person name="King R."/>
        </authorList>
    </citation>
    <scope>NUCLEOTIDE SEQUENCE [LARGE SCALE GENOMIC DNA]</scope>
    <source>
        <strain evidence="4">A3/5</strain>
    </source>
</reference>
<dbReference type="STRING" id="56646.A0A2L2TGY6"/>
<dbReference type="AlphaFoldDB" id="A0A2L2TGY6"/>
<keyword evidence="4" id="KW-1185">Reference proteome</keyword>
<keyword evidence="2" id="KW-1133">Transmembrane helix</keyword>
<feature type="transmembrane region" description="Helical" evidence="2">
    <location>
        <begin position="45"/>
        <end position="66"/>
    </location>
</feature>
<evidence type="ECO:0000313" key="4">
    <source>
        <dbReference type="Proteomes" id="UP000245910"/>
    </source>
</evidence>
<accession>A0A2L2TGY6</accession>
<feature type="region of interest" description="Disordered" evidence="1">
    <location>
        <begin position="1"/>
        <end position="36"/>
    </location>
</feature>
<sequence length="710" mass="78997">MTSPTISEAQPLAPTPSESKHTLSISKHDGNGNEHPTLGEVSPSWLMRVGVAVALLTVPVVYLVLIELVAHLYGKKQSSFGDNILEVLQLASTLWPISFAAVIGPFLRTLALYCAERGATLGSLEFLLTSHTTVAAVKNLFTFRHIHIWTIGVIAIWSFSPLGGQAAVRSLYLQSPTHNETIDAMHYFSQVPLRTLCHNINQSDFYQYYGCGSAFAQHTSLPGLLPAFRRAVNAAFARPDVLVSHPNVSADDYKTVIQQLGGVSPAARLGKQDIWRNVRVPFMELLPEYNRRVPESWIQIPSEIVVPYSSFIGVPVRRGSHPEAAGNSSMVLHTRYQTLSCGDAFNGTSWLKRKDGESWIFYHNTNFTDSSPLEQQKLKYGLDTKPSLWMDLVLNNATDSHFNNKTNLTFESPLQLIVGGDCGNGQMIRVCNITTSYVDVEIGCKRLSSTDDLNCQADRIRRTPHPGYSIYLSDLSYPPVSERLVYEMPFTTAPYQPYRPSLLERYIRQPSSTFSTADVREGVPFPACYSNLSQALFEVRFATALNTFLMASYDSTILTGAESAFKDGIDEYGNPTNESTYGNDMWQNTTATWTEFTESIYVIDVAWFCTFIISTIILLGCAIANTVIRELILAPDFLDSVDGLTRDSPFVKIPSESWVTGSGVSSKDRLRATNNIRVQIRDVDPDADVGRIVLTTDTTDKRLNWHRAYV</sequence>
<dbReference type="GeneID" id="37261949"/>
<proteinExistence type="predicted"/>
<name>A0A2L2TGY6_9HYPO</name>
<evidence type="ECO:0000256" key="1">
    <source>
        <dbReference type="SAM" id="MobiDB-lite"/>
    </source>
</evidence>
<evidence type="ECO:0000313" key="3">
    <source>
        <dbReference type="EMBL" id="CEI70234.1"/>
    </source>
</evidence>
<dbReference type="RefSeq" id="XP_025593948.1">
    <property type="nucleotide sequence ID" value="XM_025725340.2"/>
</dbReference>
<organism evidence="3 4">
    <name type="scientific">Fusarium venenatum</name>
    <dbReference type="NCBI Taxonomy" id="56646"/>
    <lineage>
        <taxon>Eukaryota</taxon>
        <taxon>Fungi</taxon>
        <taxon>Dikarya</taxon>
        <taxon>Ascomycota</taxon>
        <taxon>Pezizomycotina</taxon>
        <taxon>Sordariomycetes</taxon>
        <taxon>Hypocreomycetidae</taxon>
        <taxon>Hypocreales</taxon>
        <taxon>Nectriaceae</taxon>
        <taxon>Fusarium</taxon>
    </lineage>
</organism>
<dbReference type="EMBL" id="LN649231">
    <property type="protein sequence ID" value="CEI70234.1"/>
    <property type="molecule type" value="Genomic_DNA"/>
</dbReference>
<feature type="compositionally biased region" description="Basic and acidic residues" evidence="1">
    <location>
        <begin position="18"/>
        <end position="32"/>
    </location>
</feature>
<keyword evidence="2" id="KW-0812">Transmembrane</keyword>
<evidence type="ECO:0000256" key="2">
    <source>
        <dbReference type="SAM" id="Phobius"/>
    </source>
</evidence>
<dbReference type="KEGG" id="fvn:FVRRES_10311"/>
<feature type="transmembrane region" description="Helical" evidence="2">
    <location>
        <begin position="87"/>
        <end position="107"/>
    </location>
</feature>
<keyword evidence="2" id="KW-0472">Membrane</keyword>
<dbReference type="Proteomes" id="UP000245910">
    <property type="component" value="Chromosome III"/>
</dbReference>
<protein>
    <submittedName>
        <fullName evidence="3">Uncharacterized protein</fullName>
    </submittedName>
</protein>
<feature type="transmembrane region" description="Helical" evidence="2">
    <location>
        <begin position="605"/>
        <end position="628"/>
    </location>
</feature>